<gene>
    <name evidence="1" type="ORF">MARGE09_P2655</name>
</gene>
<dbReference type="KEGG" id="marq:MARGE09_P2655"/>
<dbReference type="AlphaFoldDB" id="A0AAN1WIZ0"/>
<sequence length="211" mass="23150">MFEAQEIDQLLASHKVKGFLPAHEAAALFKVAQKQAELGPILEIGSYCGRSAVYLGAAARRSAQPVFSVDHHTGSEEHQRGEGYFDSEHWDSALNRVDTLPAMRRTLKQCDMEDVVIPIVARSELLAAFWTTPLALIFVDGGHSEVQAKADCLLWAKHLMPAGIMAIHDIFEHPKDGGQAPYNAMQAVIAEYGLELIDRVDSLVFLAKAAD</sequence>
<reference evidence="1 2" key="1">
    <citation type="journal article" date="2022" name="IScience">
        <title>An ultrasensitive nanofiber-based assay for enzymatic hydrolysis and deep-sea microbial degradation of cellulose.</title>
        <authorList>
            <person name="Tsudome M."/>
            <person name="Tachioka M."/>
            <person name="Miyazaki M."/>
            <person name="Uchimura K."/>
            <person name="Tsuda M."/>
            <person name="Takaki Y."/>
            <person name="Deguchi S."/>
        </authorList>
    </citation>
    <scope>NUCLEOTIDE SEQUENCE [LARGE SCALE GENOMIC DNA]</scope>
    <source>
        <strain evidence="1 2">GE09</strain>
    </source>
</reference>
<protein>
    <recommendedName>
        <fullName evidence="3">Class I SAM-dependent methyltransferase</fullName>
    </recommendedName>
</protein>
<dbReference type="SUPFAM" id="SSF53335">
    <property type="entry name" value="S-adenosyl-L-methionine-dependent methyltransferases"/>
    <property type="match status" value="1"/>
</dbReference>
<evidence type="ECO:0000313" key="2">
    <source>
        <dbReference type="Proteomes" id="UP001320119"/>
    </source>
</evidence>
<evidence type="ECO:0008006" key="3">
    <source>
        <dbReference type="Google" id="ProtNLM"/>
    </source>
</evidence>
<evidence type="ECO:0000313" key="1">
    <source>
        <dbReference type="EMBL" id="BCD98454.1"/>
    </source>
</evidence>
<dbReference type="InterPro" id="IPR029063">
    <property type="entry name" value="SAM-dependent_MTases_sf"/>
</dbReference>
<dbReference type="Pfam" id="PF13578">
    <property type="entry name" value="Methyltransf_24"/>
    <property type="match status" value="1"/>
</dbReference>
<name>A0AAN1WIZ0_9GAMM</name>
<proteinExistence type="predicted"/>
<keyword evidence="2" id="KW-1185">Reference proteome</keyword>
<dbReference type="EMBL" id="AP023086">
    <property type="protein sequence ID" value="BCD98454.1"/>
    <property type="molecule type" value="Genomic_DNA"/>
</dbReference>
<accession>A0AAN1WIZ0</accession>
<organism evidence="1 2">
    <name type="scientific">Marinagarivorans cellulosilyticus</name>
    <dbReference type="NCBI Taxonomy" id="2721545"/>
    <lineage>
        <taxon>Bacteria</taxon>
        <taxon>Pseudomonadati</taxon>
        <taxon>Pseudomonadota</taxon>
        <taxon>Gammaproteobacteria</taxon>
        <taxon>Cellvibrionales</taxon>
        <taxon>Cellvibrionaceae</taxon>
        <taxon>Marinagarivorans</taxon>
    </lineage>
</organism>
<dbReference type="Gene3D" id="3.40.50.150">
    <property type="entry name" value="Vaccinia Virus protein VP39"/>
    <property type="match status" value="1"/>
</dbReference>
<dbReference type="RefSeq" id="WP_236982801.1">
    <property type="nucleotide sequence ID" value="NZ_AP023086.1"/>
</dbReference>
<dbReference type="Proteomes" id="UP001320119">
    <property type="component" value="Chromosome"/>
</dbReference>